<organism evidence="8 9">
    <name type="scientific">Leptotrombidium deliense</name>
    <dbReference type="NCBI Taxonomy" id="299467"/>
    <lineage>
        <taxon>Eukaryota</taxon>
        <taxon>Metazoa</taxon>
        <taxon>Ecdysozoa</taxon>
        <taxon>Arthropoda</taxon>
        <taxon>Chelicerata</taxon>
        <taxon>Arachnida</taxon>
        <taxon>Acari</taxon>
        <taxon>Acariformes</taxon>
        <taxon>Trombidiformes</taxon>
        <taxon>Prostigmata</taxon>
        <taxon>Anystina</taxon>
        <taxon>Parasitengona</taxon>
        <taxon>Trombiculoidea</taxon>
        <taxon>Trombiculidae</taxon>
        <taxon>Leptotrombidium</taxon>
    </lineage>
</organism>
<keyword evidence="4" id="KW-0808">Transferase</keyword>
<dbReference type="PANTHER" id="PTHR43807">
    <property type="entry name" value="FI04487P"/>
    <property type="match status" value="1"/>
</dbReference>
<dbReference type="Pfam" id="PF00155">
    <property type="entry name" value="Aminotran_1_2"/>
    <property type="match status" value="1"/>
</dbReference>
<gene>
    <name evidence="8" type="ORF">B4U80_02659</name>
</gene>
<dbReference type="AlphaFoldDB" id="A0A443RTX9"/>
<evidence type="ECO:0000256" key="3">
    <source>
        <dbReference type="ARBA" id="ARBA00022576"/>
    </source>
</evidence>
<dbReference type="STRING" id="299467.A0A443RTX9"/>
<dbReference type="OrthoDB" id="6500941at2759"/>
<dbReference type="VEuPathDB" id="VectorBase:LDEU013209"/>
<comment type="cofactor">
    <cofactor evidence="1">
        <name>pyridoxal 5'-phosphate</name>
        <dbReference type="ChEBI" id="CHEBI:597326"/>
    </cofactor>
</comment>
<comment type="caution">
    <text evidence="8">The sequence shown here is derived from an EMBL/GenBank/DDBJ whole genome shotgun (WGS) entry which is preliminary data.</text>
</comment>
<dbReference type="InterPro" id="IPR004839">
    <property type="entry name" value="Aminotransferase_I/II_large"/>
</dbReference>
<dbReference type="Proteomes" id="UP000288716">
    <property type="component" value="Unassembled WGS sequence"/>
</dbReference>
<feature type="domain" description="Aminotransferase class I/classII large" evidence="7">
    <location>
        <begin position="76"/>
        <end position="193"/>
    </location>
</feature>
<dbReference type="GO" id="GO:0005739">
    <property type="term" value="C:mitochondrion"/>
    <property type="evidence" value="ECO:0007669"/>
    <property type="project" value="TreeGrafter"/>
</dbReference>
<dbReference type="EC" id="2.6.1.7" evidence="2"/>
<name>A0A443RTX9_9ACAR</name>
<dbReference type="EMBL" id="NCKV01033551">
    <property type="protein sequence ID" value="RWS18831.1"/>
    <property type="molecule type" value="Genomic_DNA"/>
</dbReference>
<evidence type="ECO:0000313" key="8">
    <source>
        <dbReference type="EMBL" id="RWS18831.1"/>
    </source>
</evidence>
<evidence type="ECO:0000256" key="4">
    <source>
        <dbReference type="ARBA" id="ARBA00022679"/>
    </source>
</evidence>
<dbReference type="GO" id="GO:0016212">
    <property type="term" value="F:kynurenine-oxoglutarate transaminase activity"/>
    <property type="evidence" value="ECO:0007669"/>
    <property type="project" value="UniProtKB-EC"/>
</dbReference>
<dbReference type="Gene3D" id="3.90.1150.10">
    <property type="entry name" value="Aspartate Aminotransferase, domain 1"/>
    <property type="match status" value="1"/>
</dbReference>
<evidence type="ECO:0000313" key="9">
    <source>
        <dbReference type="Proteomes" id="UP000288716"/>
    </source>
</evidence>
<keyword evidence="5" id="KW-0663">Pyridoxal phosphate</keyword>
<reference evidence="8 9" key="1">
    <citation type="journal article" date="2018" name="Gigascience">
        <title>Genomes of trombidid mites reveal novel predicted allergens and laterally-transferred genes associated with secondary metabolism.</title>
        <authorList>
            <person name="Dong X."/>
            <person name="Chaisiri K."/>
            <person name="Xia D."/>
            <person name="Armstrong S.D."/>
            <person name="Fang Y."/>
            <person name="Donnelly M.J."/>
            <person name="Kadowaki T."/>
            <person name="McGarry J.W."/>
            <person name="Darby A.C."/>
            <person name="Makepeace B.L."/>
        </authorList>
    </citation>
    <scope>NUCLEOTIDE SEQUENCE [LARGE SCALE GENOMIC DNA]</scope>
    <source>
        <strain evidence="8">UoL-UT</strain>
    </source>
</reference>
<dbReference type="SUPFAM" id="SSF53383">
    <property type="entry name" value="PLP-dependent transferases"/>
    <property type="match status" value="1"/>
</dbReference>
<evidence type="ECO:0000256" key="1">
    <source>
        <dbReference type="ARBA" id="ARBA00001933"/>
    </source>
</evidence>
<dbReference type="InterPro" id="IPR015421">
    <property type="entry name" value="PyrdxlP-dep_Trfase_major"/>
</dbReference>
<keyword evidence="9" id="KW-1185">Reference proteome</keyword>
<evidence type="ECO:0000259" key="7">
    <source>
        <dbReference type="Pfam" id="PF00155"/>
    </source>
</evidence>
<evidence type="ECO:0000256" key="5">
    <source>
        <dbReference type="ARBA" id="ARBA00022898"/>
    </source>
</evidence>
<feature type="non-terminal residue" evidence="8">
    <location>
        <position position="1"/>
    </location>
</feature>
<sequence length="212" mass="23883">RIRLIISRIYSNQLSFSVFVAKFTGCINNNFSFFERCSKQVVYISNVKETTWCETNKKSEEKCVVEFAQIAAEYKPVNLGQGFPYFAAPENVTKAQSEATLSTDVLMNQYTRGAGHPRLVNAISKLYSHLIDQKIEPEREILVIIGAFEALFCTILGHVDEGDEVIIIQPFFDSYEPLTKYAGGIPVFIPLRPKVATGAVSSRDWVLDDKEL</sequence>
<evidence type="ECO:0000256" key="6">
    <source>
        <dbReference type="ARBA" id="ARBA00024016"/>
    </source>
</evidence>
<keyword evidence="3" id="KW-0032">Aminotransferase</keyword>
<dbReference type="InterPro" id="IPR015424">
    <property type="entry name" value="PyrdxlP-dep_Trfase"/>
</dbReference>
<feature type="non-terminal residue" evidence="8">
    <location>
        <position position="212"/>
    </location>
</feature>
<dbReference type="Gene3D" id="3.40.640.10">
    <property type="entry name" value="Type I PLP-dependent aspartate aminotransferase-like (Major domain)"/>
    <property type="match status" value="1"/>
</dbReference>
<dbReference type="PANTHER" id="PTHR43807:SF20">
    <property type="entry name" value="FI04487P"/>
    <property type="match status" value="1"/>
</dbReference>
<dbReference type="InterPro" id="IPR015422">
    <property type="entry name" value="PyrdxlP-dep_Trfase_small"/>
</dbReference>
<protein>
    <recommendedName>
        <fullName evidence="2">kynurenine--oxoglutarate transaminase</fullName>
        <ecNumber evidence="2">2.6.1.7</ecNumber>
    </recommendedName>
</protein>
<proteinExistence type="predicted"/>
<dbReference type="GO" id="GO:0030170">
    <property type="term" value="F:pyridoxal phosphate binding"/>
    <property type="evidence" value="ECO:0007669"/>
    <property type="project" value="InterPro"/>
</dbReference>
<comment type="pathway">
    <text evidence="6">Amino-acid degradation; L-kynurenine degradation; kynurenate from L-kynurenine: step 1/2.</text>
</comment>
<dbReference type="InterPro" id="IPR051326">
    <property type="entry name" value="Kynurenine-oxoglutarate_AT"/>
</dbReference>
<evidence type="ECO:0000256" key="2">
    <source>
        <dbReference type="ARBA" id="ARBA00012751"/>
    </source>
</evidence>
<accession>A0A443RTX9</accession>